<protein>
    <submittedName>
        <fullName evidence="2">Uncharacterized protein</fullName>
    </submittedName>
</protein>
<organism evidence="2">
    <name type="scientific">Streptomyces sp. R08</name>
    <dbReference type="NCBI Taxonomy" id="3238624"/>
    <lineage>
        <taxon>Bacteria</taxon>
        <taxon>Bacillati</taxon>
        <taxon>Actinomycetota</taxon>
        <taxon>Actinomycetes</taxon>
        <taxon>Kitasatosporales</taxon>
        <taxon>Streptomycetaceae</taxon>
        <taxon>Streptomyces</taxon>
    </lineage>
</organism>
<proteinExistence type="predicted"/>
<reference evidence="2" key="1">
    <citation type="submission" date="2024-07" db="EMBL/GenBank/DDBJ databases">
        <authorList>
            <person name="Yu S.T."/>
        </authorList>
    </citation>
    <scope>NUCLEOTIDE SEQUENCE</scope>
    <source>
        <strain evidence="2">R08</strain>
    </source>
</reference>
<dbReference type="EMBL" id="CP163431">
    <property type="protein sequence ID" value="XDQ03451.1"/>
    <property type="molecule type" value="Genomic_DNA"/>
</dbReference>
<sequence length="77" mass="8473">MAGKAQATNSDTREIVSGGYFELRATPAEGCGVCTRLEAEWFERSDRDVLIEINNHPHKEPGLSRVRTWLGEGVTVG</sequence>
<dbReference type="RefSeq" id="WP_369189338.1">
    <property type="nucleotide sequence ID" value="NZ_CP163431.1"/>
</dbReference>
<dbReference type="AlphaFoldDB" id="A0AB39MJL5"/>
<accession>A0AB39MJL5</accession>
<dbReference type="EMBL" id="CP163431">
    <property type="protein sequence ID" value="XDQ06024.1"/>
    <property type="molecule type" value="Genomic_DNA"/>
</dbReference>
<gene>
    <name evidence="1" type="ORF">AB5J58_26340</name>
    <name evidence="2" type="ORF">AB5J58_40265</name>
</gene>
<evidence type="ECO:0000313" key="2">
    <source>
        <dbReference type="EMBL" id="XDQ06024.1"/>
    </source>
</evidence>
<name>A0AB39MJL5_9ACTN</name>
<evidence type="ECO:0000313" key="1">
    <source>
        <dbReference type="EMBL" id="XDQ03451.1"/>
    </source>
</evidence>